<keyword evidence="2" id="KW-1133">Transmembrane helix</keyword>
<feature type="transmembrane region" description="Helical" evidence="2">
    <location>
        <begin position="104"/>
        <end position="122"/>
    </location>
</feature>
<dbReference type="Proteomes" id="UP000527355">
    <property type="component" value="Unassembled WGS sequence"/>
</dbReference>
<dbReference type="InterPro" id="IPR037055">
    <property type="entry name" value="MHC_I-like_Ag-recog_sf"/>
</dbReference>
<dbReference type="SUPFAM" id="SSF54452">
    <property type="entry name" value="MHC antigen-recognition domain"/>
    <property type="match status" value="1"/>
</dbReference>
<dbReference type="AlphaFoldDB" id="A0A7J7WVP3"/>
<dbReference type="EMBL" id="JABWUV010000007">
    <property type="protein sequence ID" value="KAF6341467.1"/>
    <property type="molecule type" value="Genomic_DNA"/>
</dbReference>
<dbReference type="InterPro" id="IPR011162">
    <property type="entry name" value="MHC_I/II-like_Ag-recog"/>
</dbReference>
<sequence>MMCKEESNGHTSASWEFGLRGKKSLRFDSKNRNWTVLHNEGTLLKKTLARDRAMTYLLIRTSVGDCRKWLKEVLCPQDEILSTKDASTTATATVPSKARTKTPIAWWIYPVIFICPIILGILG</sequence>
<proteinExistence type="predicted"/>
<keyword evidence="4" id="KW-1185">Reference proteome</keyword>
<evidence type="ECO:0000313" key="4">
    <source>
        <dbReference type="Proteomes" id="UP000527355"/>
    </source>
</evidence>
<keyword evidence="1" id="KW-0325">Glycoprotein</keyword>
<accession>A0A7J7WVP3</accession>
<keyword evidence="2" id="KW-0472">Membrane</keyword>
<evidence type="ECO:0000256" key="1">
    <source>
        <dbReference type="ARBA" id="ARBA00023180"/>
    </source>
</evidence>
<reference evidence="3 4" key="1">
    <citation type="journal article" date="2020" name="Nature">
        <title>Six reference-quality genomes reveal evolution of bat adaptations.</title>
        <authorList>
            <person name="Jebb D."/>
            <person name="Huang Z."/>
            <person name="Pippel M."/>
            <person name="Hughes G.M."/>
            <person name="Lavrichenko K."/>
            <person name="Devanna P."/>
            <person name="Winkler S."/>
            <person name="Jermiin L.S."/>
            <person name="Skirmuntt E.C."/>
            <person name="Katzourakis A."/>
            <person name="Burkitt-Gray L."/>
            <person name="Ray D.A."/>
            <person name="Sullivan K.A.M."/>
            <person name="Roscito J.G."/>
            <person name="Kirilenko B.M."/>
            <person name="Davalos L.M."/>
            <person name="Corthals A.P."/>
            <person name="Power M.L."/>
            <person name="Jones G."/>
            <person name="Ransome R.D."/>
            <person name="Dechmann D.K.N."/>
            <person name="Locatelli A.G."/>
            <person name="Puechmaille S.J."/>
            <person name="Fedrigo O."/>
            <person name="Jarvis E.D."/>
            <person name="Hiller M."/>
            <person name="Vernes S.C."/>
            <person name="Myers E.W."/>
            <person name="Teeling E.C."/>
        </authorList>
    </citation>
    <scope>NUCLEOTIDE SEQUENCE [LARGE SCALE GENOMIC DNA]</scope>
    <source>
        <strain evidence="3">MMyoMyo1</strain>
        <tissue evidence="3">Flight muscle</tissue>
    </source>
</reference>
<gene>
    <name evidence="3" type="ORF">mMyoMyo1_011890</name>
</gene>
<evidence type="ECO:0000256" key="2">
    <source>
        <dbReference type="SAM" id="Phobius"/>
    </source>
</evidence>
<comment type="caution">
    <text evidence="3">The sequence shown here is derived from an EMBL/GenBank/DDBJ whole genome shotgun (WGS) entry which is preliminary data.</text>
</comment>
<name>A0A7J7WVP3_MYOMY</name>
<organism evidence="3 4">
    <name type="scientific">Myotis myotis</name>
    <name type="common">Greater mouse-eared bat</name>
    <name type="synonym">Vespertilio myotis</name>
    <dbReference type="NCBI Taxonomy" id="51298"/>
    <lineage>
        <taxon>Eukaryota</taxon>
        <taxon>Metazoa</taxon>
        <taxon>Chordata</taxon>
        <taxon>Craniata</taxon>
        <taxon>Vertebrata</taxon>
        <taxon>Euteleostomi</taxon>
        <taxon>Mammalia</taxon>
        <taxon>Eutheria</taxon>
        <taxon>Laurasiatheria</taxon>
        <taxon>Chiroptera</taxon>
        <taxon>Yangochiroptera</taxon>
        <taxon>Vespertilionidae</taxon>
        <taxon>Myotis</taxon>
    </lineage>
</organism>
<keyword evidence="2" id="KW-0812">Transmembrane</keyword>
<evidence type="ECO:0000313" key="3">
    <source>
        <dbReference type="EMBL" id="KAF6341467.1"/>
    </source>
</evidence>
<protein>
    <submittedName>
        <fullName evidence="3">Uncharacterized protein</fullName>
    </submittedName>
</protein>
<dbReference type="VEuPathDB" id="HostDB:LOC118676877"/>
<dbReference type="Gene3D" id="3.30.500.10">
    <property type="entry name" value="MHC class I-like antigen recognition-like"/>
    <property type="match status" value="1"/>
</dbReference>